<dbReference type="Proteomes" id="UP000277457">
    <property type="component" value="Unassembled WGS sequence"/>
</dbReference>
<name>A0A662D1Q8_UNCAE</name>
<dbReference type="InterPro" id="IPR012337">
    <property type="entry name" value="RNaseH-like_sf"/>
</dbReference>
<dbReference type="EMBL" id="QMPY01000169">
    <property type="protein sequence ID" value="RLE06601.1"/>
    <property type="molecule type" value="Genomic_DNA"/>
</dbReference>
<organism evidence="2 3">
    <name type="scientific">Aerophobetes bacterium</name>
    <dbReference type="NCBI Taxonomy" id="2030807"/>
    <lineage>
        <taxon>Bacteria</taxon>
        <taxon>Candidatus Aerophobota</taxon>
    </lineage>
</organism>
<dbReference type="GO" id="GO:0015074">
    <property type="term" value="P:DNA integration"/>
    <property type="evidence" value="ECO:0007669"/>
    <property type="project" value="InterPro"/>
</dbReference>
<dbReference type="Pfam" id="PF13683">
    <property type="entry name" value="rve_3"/>
    <property type="match status" value="1"/>
</dbReference>
<protein>
    <recommendedName>
        <fullName evidence="1">Integrase catalytic domain-containing protein</fullName>
    </recommendedName>
</protein>
<proteinExistence type="predicted"/>
<comment type="caution">
    <text evidence="2">The sequence shown here is derived from an EMBL/GenBank/DDBJ whole genome shotgun (WGS) entry which is preliminary data.</text>
</comment>
<dbReference type="InterPro" id="IPR001584">
    <property type="entry name" value="Integrase_cat-core"/>
</dbReference>
<sequence length="60" mass="7326">MSDYETVHDGKEGINRYMSFYNQEKPHQSLDYKTPAEVYFYEKEQRILKQYLKQDKLVSD</sequence>
<evidence type="ECO:0000313" key="3">
    <source>
        <dbReference type="Proteomes" id="UP000277457"/>
    </source>
</evidence>
<evidence type="ECO:0000313" key="2">
    <source>
        <dbReference type="EMBL" id="RLE06601.1"/>
    </source>
</evidence>
<gene>
    <name evidence="2" type="ORF">DRZ78_04430</name>
</gene>
<dbReference type="AlphaFoldDB" id="A0A662D1Q8"/>
<evidence type="ECO:0000259" key="1">
    <source>
        <dbReference type="Pfam" id="PF13683"/>
    </source>
</evidence>
<reference evidence="2 3" key="1">
    <citation type="submission" date="2018-06" db="EMBL/GenBank/DDBJ databases">
        <title>Extensive metabolic versatility and redundancy in microbially diverse, dynamic hydrothermal sediments.</title>
        <authorList>
            <person name="Dombrowski N."/>
            <person name="Teske A."/>
            <person name="Baker B.J."/>
        </authorList>
    </citation>
    <scope>NUCLEOTIDE SEQUENCE [LARGE SCALE GENOMIC DNA]</scope>
    <source>
        <strain evidence="2">B7_G13</strain>
    </source>
</reference>
<accession>A0A662D1Q8</accession>
<dbReference type="SUPFAM" id="SSF53098">
    <property type="entry name" value="Ribonuclease H-like"/>
    <property type="match status" value="1"/>
</dbReference>
<feature type="domain" description="Integrase catalytic" evidence="1">
    <location>
        <begin position="4"/>
        <end position="35"/>
    </location>
</feature>